<sequence length="486" mass="53266">MATPNQFLKFVDDNAETFIKRLGEAVAIPRQVRAFIVSGDSSYRPDVFRMSAWLDGQLKSLGVATKLVDLGKHVMDDQELPLPPAILGRIGDDPKKKTVLIYGHYDVQPAQKSDGWDTEPFTLAVDEKTGQMIGRGSTDDKGPILGWLNVLEAHKTLGLELPVNLRFCFEGMEESGSEGLDDLIKTEITKGKESWFDGVDCVCISDNYWLNTRTPCLTYGLRGLVYFKITISGPARDLHSGGFGRMVHEPMTDMVNILSKLVAPDGTILVPGVDDLVPAAQDEEIAIYEKLDYSVQDVEDAIGAPVTLSQDKVSVLMGRMRLPALSIHGIEGAFSGPGAKTVIPASVSGKFSIRIVPPQTPEEVDALVQTYIEQEFAKLHSKNTLKIENLHNGRPWAADPKHWNYEAAIRATEAVYKRSPDLTREGGSIPVTLSFAERLGVNVLLLPMGRGDDGAHSTNEKLDRSNFIEGTKLLGTYLYEVGAIKA</sequence>
<dbReference type="GO" id="GO:0008233">
    <property type="term" value="F:peptidase activity"/>
    <property type="evidence" value="ECO:0007669"/>
    <property type="project" value="UniProtKB-KW"/>
</dbReference>
<dbReference type="InterPro" id="IPR002933">
    <property type="entry name" value="Peptidase_M20"/>
</dbReference>
<feature type="domain" description="Peptidase M20 dimerisation" evidence="5">
    <location>
        <begin position="219"/>
        <end position="378"/>
    </location>
</feature>
<dbReference type="Pfam" id="PF07687">
    <property type="entry name" value="M20_dimer"/>
    <property type="match status" value="1"/>
</dbReference>
<dbReference type="AlphaFoldDB" id="A0A5C3PT69"/>
<evidence type="ECO:0000256" key="1">
    <source>
        <dbReference type="ARBA" id="ARBA00006247"/>
    </source>
</evidence>
<evidence type="ECO:0000313" key="7">
    <source>
        <dbReference type="Proteomes" id="UP000308197"/>
    </source>
</evidence>
<evidence type="ECO:0000259" key="5">
    <source>
        <dbReference type="Pfam" id="PF07687"/>
    </source>
</evidence>
<dbReference type="FunCoup" id="A0A5C3PT69">
    <property type="interactions" value="186"/>
</dbReference>
<keyword evidence="3" id="KW-0479">Metal-binding</keyword>
<dbReference type="GO" id="GO:0006508">
    <property type="term" value="P:proteolysis"/>
    <property type="evidence" value="ECO:0007669"/>
    <property type="project" value="UniProtKB-KW"/>
</dbReference>
<evidence type="ECO:0000313" key="6">
    <source>
        <dbReference type="EMBL" id="TFK89323.1"/>
    </source>
</evidence>
<keyword evidence="4" id="KW-0378">Hydrolase</keyword>
<accession>A0A5C3PT69</accession>
<comment type="similarity">
    <text evidence="1">Belongs to the peptidase M20A family.</text>
</comment>
<dbReference type="SUPFAM" id="SSF53187">
    <property type="entry name" value="Zn-dependent exopeptidases"/>
    <property type="match status" value="1"/>
</dbReference>
<keyword evidence="7" id="KW-1185">Reference proteome</keyword>
<dbReference type="Proteomes" id="UP000308197">
    <property type="component" value="Unassembled WGS sequence"/>
</dbReference>
<reference evidence="6 7" key="1">
    <citation type="journal article" date="2019" name="Nat. Ecol. Evol.">
        <title>Megaphylogeny resolves global patterns of mushroom evolution.</title>
        <authorList>
            <person name="Varga T."/>
            <person name="Krizsan K."/>
            <person name="Foldi C."/>
            <person name="Dima B."/>
            <person name="Sanchez-Garcia M."/>
            <person name="Sanchez-Ramirez S."/>
            <person name="Szollosi G.J."/>
            <person name="Szarkandi J.G."/>
            <person name="Papp V."/>
            <person name="Albert L."/>
            <person name="Andreopoulos W."/>
            <person name="Angelini C."/>
            <person name="Antonin V."/>
            <person name="Barry K.W."/>
            <person name="Bougher N.L."/>
            <person name="Buchanan P."/>
            <person name="Buyck B."/>
            <person name="Bense V."/>
            <person name="Catcheside P."/>
            <person name="Chovatia M."/>
            <person name="Cooper J."/>
            <person name="Damon W."/>
            <person name="Desjardin D."/>
            <person name="Finy P."/>
            <person name="Geml J."/>
            <person name="Haridas S."/>
            <person name="Hughes K."/>
            <person name="Justo A."/>
            <person name="Karasinski D."/>
            <person name="Kautmanova I."/>
            <person name="Kiss B."/>
            <person name="Kocsube S."/>
            <person name="Kotiranta H."/>
            <person name="LaButti K.M."/>
            <person name="Lechner B.E."/>
            <person name="Liimatainen K."/>
            <person name="Lipzen A."/>
            <person name="Lukacs Z."/>
            <person name="Mihaltcheva S."/>
            <person name="Morgado L.N."/>
            <person name="Niskanen T."/>
            <person name="Noordeloos M.E."/>
            <person name="Ohm R.A."/>
            <person name="Ortiz-Santana B."/>
            <person name="Ovrebo C."/>
            <person name="Racz N."/>
            <person name="Riley R."/>
            <person name="Savchenko A."/>
            <person name="Shiryaev A."/>
            <person name="Soop K."/>
            <person name="Spirin V."/>
            <person name="Szebenyi C."/>
            <person name="Tomsovsky M."/>
            <person name="Tulloss R.E."/>
            <person name="Uehling J."/>
            <person name="Grigoriev I.V."/>
            <person name="Vagvolgyi C."/>
            <person name="Papp T."/>
            <person name="Martin F.M."/>
            <person name="Miettinen O."/>
            <person name="Hibbett D.S."/>
            <person name="Nagy L.G."/>
        </authorList>
    </citation>
    <scope>NUCLEOTIDE SEQUENCE [LARGE SCALE GENOMIC DNA]</scope>
    <source>
        <strain evidence="6 7">HHB13444</strain>
    </source>
</reference>
<keyword evidence="2" id="KW-0645">Protease</keyword>
<dbReference type="InterPro" id="IPR051458">
    <property type="entry name" value="Cyt/Met_Dipeptidase"/>
</dbReference>
<dbReference type="InParanoid" id="A0A5C3PT69"/>
<dbReference type="PROSITE" id="PS00759">
    <property type="entry name" value="ARGE_DAPE_CPG2_2"/>
    <property type="match status" value="1"/>
</dbReference>
<evidence type="ECO:0000256" key="2">
    <source>
        <dbReference type="ARBA" id="ARBA00022670"/>
    </source>
</evidence>
<name>A0A5C3PT69_9APHY</name>
<dbReference type="Pfam" id="PF01546">
    <property type="entry name" value="Peptidase_M20"/>
    <property type="match status" value="1"/>
</dbReference>
<dbReference type="Gene3D" id="3.30.70.360">
    <property type="match status" value="1"/>
</dbReference>
<dbReference type="GO" id="GO:0046872">
    <property type="term" value="F:metal ion binding"/>
    <property type="evidence" value="ECO:0007669"/>
    <property type="project" value="UniProtKB-KW"/>
</dbReference>
<dbReference type="STRING" id="1314778.A0A5C3PT69"/>
<proteinExistence type="inferred from homology"/>
<gene>
    <name evidence="6" type="ORF">K466DRAFT_597860</name>
</gene>
<dbReference type="PANTHER" id="PTHR43270:SF4">
    <property type="entry name" value="CARNOSINE DIPEPTIDASE 2, ISOFORM A"/>
    <property type="match status" value="1"/>
</dbReference>
<dbReference type="PANTHER" id="PTHR43270">
    <property type="entry name" value="BETA-ALA-HIS DIPEPTIDASE"/>
    <property type="match status" value="1"/>
</dbReference>
<dbReference type="InterPro" id="IPR001261">
    <property type="entry name" value="ArgE/DapE_CS"/>
</dbReference>
<dbReference type="CDD" id="cd05676">
    <property type="entry name" value="M20_dipept_like_CNDP"/>
    <property type="match status" value="1"/>
</dbReference>
<dbReference type="Gene3D" id="3.40.630.10">
    <property type="entry name" value="Zn peptidases"/>
    <property type="match status" value="1"/>
</dbReference>
<dbReference type="EMBL" id="ML211079">
    <property type="protein sequence ID" value="TFK89323.1"/>
    <property type="molecule type" value="Genomic_DNA"/>
</dbReference>
<evidence type="ECO:0000256" key="3">
    <source>
        <dbReference type="ARBA" id="ARBA00022723"/>
    </source>
</evidence>
<protein>
    <submittedName>
        <fullName evidence="6">CNDP dipeptidase</fullName>
    </submittedName>
</protein>
<evidence type="ECO:0000256" key="4">
    <source>
        <dbReference type="ARBA" id="ARBA00022801"/>
    </source>
</evidence>
<dbReference type="InterPro" id="IPR011650">
    <property type="entry name" value="Peptidase_M20_dimer"/>
</dbReference>
<organism evidence="6 7">
    <name type="scientific">Polyporus arcularius HHB13444</name>
    <dbReference type="NCBI Taxonomy" id="1314778"/>
    <lineage>
        <taxon>Eukaryota</taxon>
        <taxon>Fungi</taxon>
        <taxon>Dikarya</taxon>
        <taxon>Basidiomycota</taxon>
        <taxon>Agaricomycotina</taxon>
        <taxon>Agaricomycetes</taxon>
        <taxon>Polyporales</taxon>
        <taxon>Polyporaceae</taxon>
        <taxon>Polyporus</taxon>
    </lineage>
</organism>